<proteinExistence type="predicted"/>
<name>A0AAW2X682_9LAMI</name>
<sequence>MALGVNDGRRRDAHRSRVPRCRVVDVGTCDSILTREQLAVIPKTFRVPSEHKLILPTLDQRIRNPPDGCFTVYDAYFDAGFSIPPHLYLSR</sequence>
<accession>A0AAW2X682</accession>
<dbReference type="AlphaFoldDB" id="A0AAW2X682"/>
<reference evidence="1" key="1">
    <citation type="submission" date="2020-06" db="EMBL/GenBank/DDBJ databases">
        <authorList>
            <person name="Li T."/>
            <person name="Hu X."/>
            <person name="Zhang T."/>
            <person name="Song X."/>
            <person name="Zhang H."/>
            <person name="Dai N."/>
            <person name="Sheng W."/>
            <person name="Hou X."/>
            <person name="Wei L."/>
        </authorList>
    </citation>
    <scope>NUCLEOTIDE SEQUENCE</scope>
    <source>
        <strain evidence="1">KEN1</strain>
        <tissue evidence="1">Leaf</tissue>
    </source>
</reference>
<protein>
    <submittedName>
        <fullName evidence="1">Uncharacterized protein</fullName>
    </submittedName>
</protein>
<gene>
    <name evidence="1" type="ORF">Slati_1519300</name>
</gene>
<reference evidence="1" key="2">
    <citation type="journal article" date="2024" name="Plant">
        <title>Genomic evolution and insights into agronomic trait innovations of Sesamum species.</title>
        <authorList>
            <person name="Miao H."/>
            <person name="Wang L."/>
            <person name="Qu L."/>
            <person name="Liu H."/>
            <person name="Sun Y."/>
            <person name="Le M."/>
            <person name="Wang Q."/>
            <person name="Wei S."/>
            <person name="Zheng Y."/>
            <person name="Lin W."/>
            <person name="Duan Y."/>
            <person name="Cao H."/>
            <person name="Xiong S."/>
            <person name="Wang X."/>
            <person name="Wei L."/>
            <person name="Li C."/>
            <person name="Ma Q."/>
            <person name="Ju M."/>
            <person name="Zhao R."/>
            <person name="Li G."/>
            <person name="Mu C."/>
            <person name="Tian Q."/>
            <person name="Mei H."/>
            <person name="Zhang T."/>
            <person name="Gao T."/>
            <person name="Zhang H."/>
        </authorList>
    </citation>
    <scope>NUCLEOTIDE SEQUENCE</scope>
    <source>
        <strain evidence="1">KEN1</strain>
    </source>
</reference>
<evidence type="ECO:0000313" key="1">
    <source>
        <dbReference type="EMBL" id="KAL0449629.1"/>
    </source>
</evidence>
<comment type="caution">
    <text evidence="1">The sequence shown here is derived from an EMBL/GenBank/DDBJ whole genome shotgun (WGS) entry which is preliminary data.</text>
</comment>
<organism evidence="1">
    <name type="scientific">Sesamum latifolium</name>
    <dbReference type="NCBI Taxonomy" id="2727402"/>
    <lineage>
        <taxon>Eukaryota</taxon>
        <taxon>Viridiplantae</taxon>
        <taxon>Streptophyta</taxon>
        <taxon>Embryophyta</taxon>
        <taxon>Tracheophyta</taxon>
        <taxon>Spermatophyta</taxon>
        <taxon>Magnoliopsida</taxon>
        <taxon>eudicotyledons</taxon>
        <taxon>Gunneridae</taxon>
        <taxon>Pentapetalae</taxon>
        <taxon>asterids</taxon>
        <taxon>lamiids</taxon>
        <taxon>Lamiales</taxon>
        <taxon>Pedaliaceae</taxon>
        <taxon>Sesamum</taxon>
    </lineage>
</organism>
<dbReference type="EMBL" id="JACGWN010000005">
    <property type="protein sequence ID" value="KAL0449629.1"/>
    <property type="molecule type" value="Genomic_DNA"/>
</dbReference>